<keyword evidence="2" id="KW-1185">Reference proteome</keyword>
<accession>A0A517QIY1</accession>
<evidence type="ECO:0000313" key="1">
    <source>
        <dbReference type="EMBL" id="QDT31610.1"/>
    </source>
</evidence>
<dbReference type="KEGG" id="tpol:Mal48_08450"/>
<organism evidence="1 2">
    <name type="scientific">Thalassoglobus polymorphus</name>
    <dbReference type="NCBI Taxonomy" id="2527994"/>
    <lineage>
        <taxon>Bacteria</taxon>
        <taxon>Pseudomonadati</taxon>
        <taxon>Planctomycetota</taxon>
        <taxon>Planctomycetia</taxon>
        <taxon>Planctomycetales</taxon>
        <taxon>Planctomycetaceae</taxon>
        <taxon>Thalassoglobus</taxon>
    </lineage>
</organism>
<dbReference type="AlphaFoldDB" id="A0A517QIY1"/>
<protein>
    <submittedName>
        <fullName evidence="1">Uncharacterized protein</fullName>
    </submittedName>
</protein>
<proteinExistence type="predicted"/>
<gene>
    <name evidence="1" type="ORF">Mal48_08450</name>
</gene>
<name>A0A517QIY1_9PLAN</name>
<reference evidence="1 2" key="1">
    <citation type="submission" date="2019-02" db="EMBL/GenBank/DDBJ databases">
        <title>Deep-cultivation of Planctomycetes and their phenomic and genomic characterization uncovers novel biology.</title>
        <authorList>
            <person name="Wiegand S."/>
            <person name="Jogler M."/>
            <person name="Boedeker C."/>
            <person name="Pinto D."/>
            <person name="Vollmers J."/>
            <person name="Rivas-Marin E."/>
            <person name="Kohn T."/>
            <person name="Peeters S.H."/>
            <person name="Heuer A."/>
            <person name="Rast P."/>
            <person name="Oberbeckmann S."/>
            <person name="Bunk B."/>
            <person name="Jeske O."/>
            <person name="Meyerdierks A."/>
            <person name="Storesund J.E."/>
            <person name="Kallscheuer N."/>
            <person name="Luecker S."/>
            <person name="Lage O.M."/>
            <person name="Pohl T."/>
            <person name="Merkel B.J."/>
            <person name="Hornburger P."/>
            <person name="Mueller R.-W."/>
            <person name="Bruemmer F."/>
            <person name="Labrenz M."/>
            <person name="Spormann A.M."/>
            <person name="Op den Camp H."/>
            <person name="Overmann J."/>
            <person name="Amann R."/>
            <person name="Jetten M.S.M."/>
            <person name="Mascher T."/>
            <person name="Medema M.H."/>
            <person name="Devos D.P."/>
            <person name="Kaster A.-K."/>
            <person name="Ovreas L."/>
            <person name="Rohde M."/>
            <person name="Galperin M.Y."/>
            <person name="Jogler C."/>
        </authorList>
    </citation>
    <scope>NUCLEOTIDE SEQUENCE [LARGE SCALE GENOMIC DNA]</scope>
    <source>
        <strain evidence="1 2">Mal48</strain>
    </source>
</reference>
<evidence type="ECO:0000313" key="2">
    <source>
        <dbReference type="Proteomes" id="UP000315724"/>
    </source>
</evidence>
<sequence>MESSPLMRKMQRIYTKFCFMSQSITTNKIDVLNVRVTARSYVQNRLAYAAMATMTAPTTRRGISLRCSSERIFAPGEGAMRPAL</sequence>
<dbReference type="EMBL" id="CP036267">
    <property type="protein sequence ID" value="QDT31610.1"/>
    <property type="molecule type" value="Genomic_DNA"/>
</dbReference>
<dbReference type="Proteomes" id="UP000315724">
    <property type="component" value="Chromosome"/>
</dbReference>